<evidence type="ECO:0000256" key="12">
    <source>
        <dbReference type="SAM" id="Coils"/>
    </source>
</evidence>
<dbReference type="GO" id="GO:0008017">
    <property type="term" value="F:microtubule binding"/>
    <property type="evidence" value="ECO:0007669"/>
    <property type="project" value="InterPro"/>
</dbReference>
<dbReference type="InterPro" id="IPR001752">
    <property type="entry name" value="Kinesin_motor_dom"/>
</dbReference>
<accession>A0A9P6RRY6</accession>
<dbReference type="PANTHER" id="PTHR47972">
    <property type="entry name" value="KINESIN-LIKE PROTEIN KLP-3"/>
    <property type="match status" value="1"/>
</dbReference>
<evidence type="ECO:0000256" key="3">
    <source>
        <dbReference type="ARBA" id="ARBA00022490"/>
    </source>
</evidence>
<keyword evidence="8 10" id="KW-0505">Motor protein</keyword>
<protein>
    <recommendedName>
        <fullName evidence="11">Kinesin-like protein</fullName>
    </recommendedName>
</protein>
<dbReference type="PROSITE" id="PS00411">
    <property type="entry name" value="KINESIN_MOTOR_1"/>
    <property type="match status" value="1"/>
</dbReference>
<proteinExistence type="inferred from homology"/>
<dbReference type="GO" id="GO:0003777">
    <property type="term" value="F:microtubule motor activity"/>
    <property type="evidence" value="ECO:0007669"/>
    <property type="project" value="InterPro"/>
</dbReference>
<name>A0A9P6RRY6_9FUNG</name>
<dbReference type="FunFam" id="3.40.850.10:FF:000065">
    <property type="entry name" value="Kinesin-like protein"/>
    <property type="match status" value="1"/>
</dbReference>
<evidence type="ECO:0000313" key="15">
    <source>
        <dbReference type="EMBL" id="KAG0327730.1"/>
    </source>
</evidence>
<evidence type="ECO:0000256" key="2">
    <source>
        <dbReference type="ARBA" id="ARBA00010899"/>
    </source>
</evidence>
<evidence type="ECO:0000256" key="5">
    <source>
        <dbReference type="ARBA" id="ARBA00022741"/>
    </source>
</evidence>
<feature type="binding site" evidence="10">
    <location>
        <begin position="587"/>
        <end position="594"/>
    </location>
    <ligand>
        <name>ATP</name>
        <dbReference type="ChEBI" id="CHEBI:30616"/>
    </ligand>
</feature>
<evidence type="ECO:0000313" key="16">
    <source>
        <dbReference type="Proteomes" id="UP000738325"/>
    </source>
</evidence>
<feature type="compositionally biased region" description="Low complexity" evidence="13">
    <location>
        <begin position="162"/>
        <end position="201"/>
    </location>
</feature>
<keyword evidence="6 10" id="KW-0067">ATP-binding</keyword>
<feature type="domain" description="Kinesin motor" evidence="14">
    <location>
        <begin position="491"/>
        <end position="839"/>
    </location>
</feature>
<feature type="region of interest" description="Disordered" evidence="13">
    <location>
        <begin position="162"/>
        <end position="253"/>
    </location>
</feature>
<feature type="compositionally biased region" description="Polar residues" evidence="13">
    <location>
        <begin position="210"/>
        <end position="224"/>
    </location>
</feature>
<evidence type="ECO:0000259" key="14">
    <source>
        <dbReference type="PROSITE" id="PS50067"/>
    </source>
</evidence>
<keyword evidence="5 10" id="KW-0547">Nucleotide-binding</keyword>
<dbReference type="InterPro" id="IPR036961">
    <property type="entry name" value="Kinesin_motor_dom_sf"/>
</dbReference>
<comment type="subcellular location">
    <subcellularLocation>
        <location evidence="1">Cytoplasm</location>
        <location evidence="1">Cytoskeleton</location>
    </subcellularLocation>
</comment>
<feature type="compositionally biased region" description="Low complexity" evidence="13">
    <location>
        <begin position="225"/>
        <end position="238"/>
    </location>
</feature>
<keyword evidence="3" id="KW-0963">Cytoplasm</keyword>
<evidence type="ECO:0000256" key="4">
    <source>
        <dbReference type="ARBA" id="ARBA00022701"/>
    </source>
</evidence>
<feature type="compositionally biased region" description="Polar residues" evidence="13">
    <location>
        <begin position="116"/>
        <end position="129"/>
    </location>
</feature>
<dbReference type="InterPro" id="IPR027640">
    <property type="entry name" value="Kinesin-like_fam"/>
</dbReference>
<dbReference type="InterPro" id="IPR019821">
    <property type="entry name" value="Kinesin_motor_CS"/>
</dbReference>
<dbReference type="SUPFAM" id="SSF52540">
    <property type="entry name" value="P-loop containing nucleoside triphosphate hydrolases"/>
    <property type="match status" value="1"/>
</dbReference>
<organism evidence="15 16">
    <name type="scientific">Dissophora globulifera</name>
    <dbReference type="NCBI Taxonomy" id="979702"/>
    <lineage>
        <taxon>Eukaryota</taxon>
        <taxon>Fungi</taxon>
        <taxon>Fungi incertae sedis</taxon>
        <taxon>Mucoromycota</taxon>
        <taxon>Mortierellomycotina</taxon>
        <taxon>Mortierellomycetes</taxon>
        <taxon>Mortierellales</taxon>
        <taxon>Mortierellaceae</taxon>
        <taxon>Dissophora</taxon>
    </lineage>
</organism>
<keyword evidence="7 12" id="KW-0175">Coiled coil</keyword>
<feature type="compositionally biased region" description="Basic and acidic residues" evidence="13">
    <location>
        <begin position="91"/>
        <end position="102"/>
    </location>
</feature>
<feature type="region of interest" description="Disordered" evidence="13">
    <location>
        <begin position="41"/>
        <end position="60"/>
    </location>
</feature>
<dbReference type="Pfam" id="PF00225">
    <property type="entry name" value="Kinesin"/>
    <property type="match status" value="1"/>
</dbReference>
<dbReference type="CDD" id="cd01366">
    <property type="entry name" value="KISc_C_terminal"/>
    <property type="match status" value="1"/>
</dbReference>
<dbReference type="OrthoDB" id="3176171at2759"/>
<evidence type="ECO:0000256" key="1">
    <source>
        <dbReference type="ARBA" id="ARBA00004245"/>
    </source>
</evidence>
<dbReference type="SUPFAM" id="SSF57997">
    <property type="entry name" value="Tropomyosin"/>
    <property type="match status" value="1"/>
</dbReference>
<gene>
    <name evidence="15" type="primary">KAR3</name>
    <name evidence="15" type="ORF">BGZ99_006991</name>
</gene>
<feature type="region of interest" description="Disordered" evidence="13">
    <location>
        <begin position="1"/>
        <end position="23"/>
    </location>
</feature>
<evidence type="ECO:0000256" key="10">
    <source>
        <dbReference type="PROSITE-ProRule" id="PRU00283"/>
    </source>
</evidence>
<evidence type="ECO:0000256" key="7">
    <source>
        <dbReference type="ARBA" id="ARBA00023054"/>
    </source>
</evidence>
<keyword evidence="4 11" id="KW-0493">Microtubule</keyword>
<dbReference type="GO" id="GO:0005524">
    <property type="term" value="F:ATP binding"/>
    <property type="evidence" value="ECO:0007669"/>
    <property type="project" value="UniProtKB-UniRule"/>
</dbReference>
<feature type="coiled-coil region" evidence="12">
    <location>
        <begin position="341"/>
        <end position="491"/>
    </location>
</feature>
<comment type="caution">
    <text evidence="15">The sequence shown here is derived from an EMBL/GenBank/DDBJ whole genome shotgun (WGS) entry which is preliminary data.</text>
</comment>
<dbReference type="InterPro" id="IPR027417">
    <property type="entry name" value="P-loop_NTPase"/>
</dbReference>
<keyword evidence="9" id="KW-0206">Cytoskeleton</keyword>
<dbReference type="EMBL" id="JAAAIP010000049">
    <property type="protein sequence ID" value="KAG0327730.1"/>
    <property type="molecule type" value="Genomic_DNA"/>
</dbReference>
<dbReference type="GO" id="GO:0090307">
    <property type="term" value="P:mitotic spindle assembly"/>
    <property type="evidence" value="ECO:0007669"/>
    <property type="project" value="UniProtKB-ARBA"/>
</dbReference>
<evidence type="ECO:0000256" key="6">
    <source>
        <dbReference type="ARBA" id="ARBA00022840"/>
    </source>
</evidence>
<dbReference type="PROSITE" id="PS50067">
    <property type="entry name" value="KINESIN_MOTOR_2"/>
    <property type="match status" value="1"/>
</dbReference>
<evidence type="ECO:0000256" key="9">
    <source>
        <dbReference type="ARBA" id="ARBA00023212"/>
    </source>
</evidence>
<dbReference type="AlphaFoldDB" id="A0A9P6RRY6"/>
<dbReference type="Proteomes" id="UP000738325">
    <property type="component" value="Unassembled WGS sequence"/>
</dbReference>
<dbReference type="PRINTS" id="PR00380">
    <property type="entry name" value="KINESINHEAVY"/>
</dbReference>
<dbReference type="Gene3D" id="3.40.850.10">
    <property type="entry name" value="Kinesin motor domain"/>
    <property type="match status" value="1"/>
</dbReference>
<dbReference type="SMART" id="SM00129">
    <property type="entry name" value="KISc"/>
    <property type="match status" value="1"/>
</dbReference>
<evidence type="ECO:0000256" key="13">
    <source>
        <dbReference type="SAM" id="MobiDB-lite"/>
    </source>
</evidence>
<dbReference type="PANTHER" id="PTHR47972:SF45">
    <property type="entry name" value="PROTEIN CLARET SEGREGATIONAL"/>
    <property type="match status" value="1"/>
</dbReference>
<comment type="similarity">
    <text evidence="2">Belongs to the TRAFAC class myosin-kinesin ATPase superfamily. Kinesin family. KIN-14 subfamily.</text>
</comment>
<reference evidence="15" key="1">
    <citation type="journal article" date="2020" name="Fungal Divers.">
        <title>Resolving the Mortierellaceae phylogeny through synthesis of multi-gene phylogenetics and phylogenomics.</title>
        <authorList>
            <person name="Vandepol N."/>
            <person name="Liber J."/>
            <person name="Desiro A."/>
            <person name="Na H."/>
            <person name="Kennedy M."/>
            <person name="Barry K."/>
            <person name="Grigoriev I.V."/>
            <person name="Miller A.N."/>
            <person name="O'Donnell K."/>
            <person name="Stajich J.E."/>
            <person name="Bonito G."/>
        </authorList>
    </citation>
    <scope>NUCLEOTIDE SEQUENCE</scope>
    <source>
        <strain evidence="15">REB-010B</strain>
    </source>
</reference>
<feature type="region of interest" description="Disordered" evidence="13">
    <location>
        <begin position="82"/>
        <end position="137"/>
    </location>
</feature>
<sequence length="851" mass="91984">MEQLNRSISKLKPPTKIISTSSSSSAIATALAVAAAVGNENANTPNNNNNNNNSATTNSATIANGTASRSLNISSSTLTAHAGAVTAGQKRKPEDSAFEKRTRNAPGLGVAHRSTPAVTATASISSTRSHVPGTIPGAKSLAAQNKVAPELGAGAAATARAPLGRVTAPRGAGSASTASSTASRRPAPTASRPATSSVAAVQARGRPVATPSTSRMQQLNAQRKQQPSPAQSVSSSTSDLKSEAAAEGNTASTELSSADILNTLAMSKKKKRPAWDTKGRLEDMEELTGTLHQLLHTSATNMTDLTSKLESSESKISELETFRMSLESKVAVKESENKDILQKMKHVEQDLQMTARQHEEEIRLLRSQHSMEMDQIRMTQARLQQETEMLESKLRTTNTQLDHQMQENTSLRSTISTQSSNCLALESDIRALKMKIERTETTLGQRESTIESLERQLSESQMSVRDLEQRIRQEESIRRRLHNTIQELKGNIRVFCRVRPVATYENAPKTETTAALIKYSDQEGREIEFTQPSSGSATGASQAEKSYPFTFDKVFPPTSSQDDVFEEISQLVQSALDGYNVCIFAYGQTGSGKTHTMEGPLNATAETMGMIPRSVLQIYENAKALEPKGWVYSMEGQYVEIYNETINDLLGNEGLDANNNGSNSKKHEIRHGPNGKTTITDITTAVLTSPERVAALLKKAAHNRSVGSTQMNERSSRSHCVFTLRLTGKNTITGEASEGVLNLIDLAGSERLSQSGATGDRLKETQAINKSLSSLGDVIYAISNKDQHIPYRNSKLTYLLQNSLGGNSKTLMFVNVSPLMSNFNETLCSLRFATKVNSCTIGTATKRAVKA</sequence>
<keyword evidence="16" id="KW-1185">Reference proteome</keyword>
<evidence type="ECO:0000256" key="8">
    <source>
        <dbReference type="ARBA" id="ARBA00023175"/>
    </source>
</evidence>
<evidence type="ECO:0000256" key="11">
    <source>
        <dbReference type="RuleBase" id="RU000394"/>
    </source>
</evidence>
<dbReference type="GO" id="GO:0005874">
    <property type="term" value="C:microtubule"/>
    <property type="evidence" value="ECO:0007669"/>
    <property type="project" value="UniProtKB-KW"/>
</dbReference>
<dbReference type="GO" id="GO:0007018">
    <property type="term" value="P:microtubule-based movement"/>
    <property type="evidence" value="ECO:0007669"/>
    <property type="project" value="InterPro"/>
</dbReference>